<reference evidence="1 2" key="1">
    <citation type="submission" date="2017-06" db="EMBL/GenBank/DDBJ databases">
        <authorList>
            <person name="Kim H.J."/>
            <person name="Triplett B.A."/>
        </authorList>
    </citation>
    <scope>NUCLEOTIDE SEQUENCE [LARGE SCALE GENOMIC DNA]</scope>
    <source>
        <strain evidence="1 2">DSM 14713</strain>
    </source>
</reference>
<name>A0A250IF77_9BACT</name>
<keyword evidence="1" id="KW-0436">Ligase</keyword>
<dbReference type="KEGG" id="mbd:MEBOL_003876"/>
<accession>A0A250IF77</accession>
<evidence type="ECO:0000313" key="1">
    <source>
        <dbReference type="EMBL" id="ATB30415.1"/>
    </source>
</evidence>
<dbReference type="AlphaFoldDB" id="A0A250IF77"/>
<protein>
    <submittedName>
        <fullName evidence="1">Long-chain-fatty-acid--CoA ligase</fullName>
    </submittedName>
</protein>
<gene>
    <name evidence="1" type="ORF">MEBOL_003876</name>
</gene>
<proteinExistence type="predicted"/>
<dbReference type="RefSeq" id="WP_218920930.1">
    <property type="nucleotide sequence ID" value="NZ_CP022163.1"/>
</dbReference>
<sequence length="51" mass="6036">MGVMDERGFLRIVDRKKDMILVWNDRASPPTRFLEGSNGFDYMQVIVFRVE</sequence>
<keyword evidence="2" id="KW-1185">Reference proteome</keyword>
<dbReference type="GO" id="GO:0016874">
    <property type="term" value="F:ligase activity"/>
    <property type="evidence" value="ECO:0007669"/>
    <property type="project" value="UniProtKB-KW"/>
</dbReference>
<organism evidence="1 2">
    <name type="scientific">Melittangium boletus DSM 14713</name>
    <dbReference type="NCBI Taxonomy" id="1294270"/>
    <lineage>
        <taxon>Bacteria</taxon>
        <taxon>Pseudomonadati</taxon>
        <taxon>Myxococcota</taxon>
        <taxon>Myxococcia</taxon>
        <taxon>Myxococcales</taxon>
        <taxon>Cystobacterineae</taxon>
        <taxon>Archangiaceae</taxon>
        <taxon>Melittangium</taxon>
    </lineage>
</organism>
<evidence type="ECO:0000313" key="2">
    <source>
        <dbReference type="Proteomes" id="UP000217289"/>
    </source>
</evidence>
<dbReference type="Proteomes" id="UP000217289">
    <property type="component" value="Chromosome"/>
</dbReference>
<dbReference type="EMBL" id="CP022163">
    <property type="protein sequence ID" value="ATB30415.1"/>
    <property type="molecule type" value="Genomic_DNA"/>
</dbReference>